<dbReference type="Proteomes" id="UP000277191">
    <property type="component" value="Chromosome 3"/>
</dbReference>
<sequence length="94" mass="9823">MGGAILALIASIAGLRRDASGGLQMALVGTMPGIRFGRVLRDVRHSGTDADLGERACRNAGAIARQHHAACAPHKRRHARDQPAIKPPSPSPTS</sequence>
<evidence type="ECO:0000313" key="2">
    <source>
        <dbReference type="EMBL" id="AZQ56357.1"/>
    </source>
</evidence>
<gene>
    <name evidence="2" type="ORF">D5R55_36980</name>
</gene>
<feature type="compositionally biased region" description="Basic residues" evidence="1">
    <location>
        <begin position="67"/>
        <end position="79"/>
    </location>
</feature>
<protein>
    <submittedName>
        <fullName evidence="2">Uncharacterized protein</fullName>
    </submittedName>
</protein>
<evidence type="ECO:0000313" key="3">
    <source>
        <dbReference type="Proteomes" id="UP000277191"/>
    </source>
</evidence>
<dbReference type="AlphaFoldDB" id="A0A3S9NKZ1"/>
<dbReference type="EMBL" id="CP034547">
    <property type="protein sequence ID" value="AZQ56357.1"/>
    <property type="molecule type" value="Genomic_DNA"/>
</dbReference>
<dbReference type="SUPFAM" id="SSF103165">
    <property type="entry name" value="Ta1353-like"/>
    <property type="match status" value="1"/>
</dbReference>
<name>A0A3S9NKZ1_9BURK</name>
<evidence type="ECO:0000256" key="1">
    <source>
        <dbReference type="SAM" id="MobiDB-lite"/>
    </source>
</evidence>
<feature type="compositionally biased region" description="Pro residues" evidence="1">
    <location>
        <begin position="85"/>
        <end position="94"/>
    </location>
</feature>
<accession>A0A3S9NKZ1</accession>
<dbReference type="InterPro" id="IPR036902">
    <property type="entry name" value="Ta1353-like_sf"/>
</dbReference>
<reference evidence="2 3" key="1">
    <citation type="submission" date="2018-12" db="EMBL/GenBank/DDBJ databases">
        <title>Cadmium resistance mechanism in endophytic bacteria Burkholderia cenocepacia YG-3.</title>
        <authorList>
            <person name="Zhang X."/>
            <person name="Wang X."/>
            <person name="Zhu Y."/>
        </authorList>
    </citation>
    <scope>NUCLEOTIDE SEQUENCE [LARGE SCALE GENOMIC DNA]</scope>
    <source>
        <strain evidence="2 3">YG-3</strain>
    </source>
</reference>
<organism evidence="2 3">
    <name type="scientific">Burkholderia cenocepacia</name>
    <dbReference type="NCBI Taxonomy" id="95486"/>
    <lineage>
        <taxon>Bacteria</taxon>
        <taxon>Pseudomonadati</taxon>
        <taxon>Pseudomonadota</taxon>
        <taxon>Betaproteobacteria</taxon>
        <taxon>Burkholderiales</taxon>
        <taxon>Burkholderiaceae</taxon>
        <taxon>Burkholderia</taxon>
        <taxon>Burkholderia cepacia complex</taxon>
    </lineage>
</organism>
<feature type="region of interest" description="Disordered" evidence="1">
    <location>
        <begin position="67"/>
        <end position="94"/>
    </location>
</feature>
<proteinExistence type="predicted"/>